<feature type="compositionally biased region" description="Polar residues" evidence="1">
    <location>
        <begin position="586"/>
        <end position="597"/>
    </location>
</feature>
<evidence type="ECO:0008006" key="4">
    <source>
        <dbReference type="Google" id="ProtNLM"/>
    </source>
</evidence>
<feature type="region of interest" description="Disordered" evidence="1">
    <location>
        <begin position="290"/>
        <end position="337"/>
    </location>
</feature>
<dbReference type="STRING" id="1182545.A0A072P971"/>
<feature type="region of interest" description="Disordered" evidence="1">
    <location>
        <begin position="357"/>
        <end position="479"/>
    </location>
</feature>
<organism evidence="2 3">
    <name type="scientific">Exophiala aquamarina CBS 119918</name>
    <dbReference type="NCBI Taxonomy" id="1182545"/>
    <lineage>
        <taxon>Eukaryota</taxon>
        <taxon>Fungi</taxon>
        <taxon>Dikarya</taxon>
        <taxon>Ascomycota</taxon>
        <taxon>Pezizomycotina</taxon>
        <taxon>Eurotiomycetes</taxon>
        <taxon>Chaetothyriomycetidae</taxon>
        <taxon>Chaetothyriales</taxon>
        <taxon>Herpotrichiellaceae</taxon>
        <taxon>Exophiala</taxon>
    </lineage>
</organism>
<accession>A0A072P971</accession>
<feature type="compositionally biased region" description="Basic and acidic residues" evidence="1">
    <location>
        <begin position="316"/>
        <end position="329"/>
    </location>
</feature>
<feature type="compositionally biased region" description="Low complexity" evidence="1">
    <location>
        <begin position="465"/>
        <end position="476"/>
    </location>
</feature>
<keyword evidence="3" id="KW-1185">Reference proteome</keyword>
<feature type="region of interest" description="Disordered" evidence="1">
    <location>
        <begin position="533"/>
        <end position="631"/>
    </location>
</feature>
<dbReference type="RefSeq" id="XP_013259264.1">
    <property type="nucleotide sequence ID" value="XM_013403810.1"/>
</dbReference>
<comment type="caution">
    <text evidence="2">The sequence shown here is derived from an EMBL/GenBank/DDBJ whole genome shotgun (WGS) entry which is preliminary data.</text>
</comment>
<evidence type="ECO:0000313" key="3">
    <source>
        <dbReference type="Proteomes" id="UP000027920"/>
    </source>
</evidence>
<dbReference type="Proteomes" id="UP000027920">
    <property type="component" value="Unassembled WGS sequence"/>
</dbReference>
<dbReference type="EMBL" id="AMGV01000005">
    <property type="protein sequence ID" value="KEF56674.1"/>
    <property type="molecule type" value="Genomic_DNA"/>
</dbReference>
<dbReference type="AlphaFoldDB" id="A0A072P971"/>
<proteinExistence type="predicted"/>
<feature type="compositionally biased region" description="Polar residues" evidence="1">
    <location>
        <begin position="533"/>
        <end position="544"/>
    </location>
</feature>
<sequence>MADIDIVASIIGVAAAGFRLSLILNAVSCEVASDGLEIHSISKSVTLFATMLKQAGNVLQSPNSVHSHDALTTAKSIADESTRVFDEINDMLDRVRTKPTNGAFSPSIEQRFKWCFKRHRVTYLLNQLESLKLSLSLLLQILQLGKLMASTSRNDPPDEVAVKTEAIRQERAEAQNGVIVRYWQMSQMDRLYEASSQEEEEDKQAQATISNFAQEDNMSLVTTSSSQLTIEGPPPEYTPSTALVQLPVYSLGELDQTLHQIKQSPRDMIQVSDRAIDPLLERWTNWREVRERRHTRDPSSRYIPSVQNLTEEDEDRPFHEKYQEREESPRGYYIEGTTMDWRKPNSASARHEAIRRRKQYSNYQPSVSAASSDLEDSPGSTGSKKRASKRHVINSGSDTDSSDSEREIVQPKPRRRSSGGPTTERKILSPDGAPLAHTYTAPTQAPPWITNNSTSNTVRAPSVISSSQSTASRLSSPAYLPPGHRPWATPDQNLMHHSISSPLPPVHTANAPNPYAHVQQQANTLVYPRHYSSQLQVQPQTQGPMTPHNPPPAGSPQARYAPLAPPARMGMPPRPVSQDGKPRSPSRLSQQYNSNSLGGREHTRGSGSGSGGGDEHHGHSRHHPKEKSAKHNLREGATKGLLGAGAIAGFLEALEGLNI</sequence>
<dbReference type="VEuPathDB" id="FungiDB:A1O9_06863"/>
<protein>
    <recommendedName>
        <fullName evidence="4">Fungal N-terminal domain-containing protein</fullName>
    </recommendedName>
</protein>
<dbReference type="HOGENOM" id="CLU_024070_0_0_1"/>
<reference evidence="2 3" key="1">
    <citation type="submission" date="2013-03" db="EMBL/GenBank/DDBJ databases">
        <title>The Genome Sequence of Exophiala aquamarina CBS 119918.</title>
        <authorList>
            <consortium name="The Broad Institute Genomics Platform"/>
            <person name="Cuomo C."/>
            <person name="de Hoog S."/>
            <person name="Gorbushina A."/>
            <person name="Walker B."/>
            <person name="Young S.K."/>
            <person name="Zeng Q."/>
            <person name="Gargeya S."/>
            <person name="Fitzgerald M."/>
            <person name="Haas B."/>
            <person name="Abouelleil A."/>
            <person name="Allen A.W."/>
            <person name="Alvarado L."/>
            <person name="Arachchi H.M."/>
            <person name="Berlin A.M."/>
            <person name="Chapman S.B."/>
            <person name="Gainer-Dewar J."/>
            <person name="Goldberg J."/>
            <person name="Griggs A."/>
            <person name="Gujja S."/>
            <person name="Hansen M."/>
            <person name="Howarth C."/>
            <person name="Imamovic A."/>
            <person name="Ireland A."/>
            <person name="Larimer J."/>
            <person name="McCowan C."/>
            <person name="Murphy C."/>
            <person name="Pearson M."/>
            <person name="Poon T.W."/>
            <person name="Priest M."/>
            <person name="Roberts A."/>
            <person name="Saif S."/>
            <person name="Shea T."/>
            <person name="Sisk P."/>
            <person name="Sykes S."/>
            <person name="Wortman J."/>
            <person name="Nusbaum C."/>
            <person name="Birren B."/>
        </authorList>
    </citation>
    <scope>NUCLEOTIDE SEQUENCE [LARGE SCALE GENOMIC DNA]</scope>
    <source>
        <strain evidence="2 3">CBS 119918</strain>
    </source>
</reference>
<feature type="compositionally biased region" description="Polar residues" evidence="1">
    <location>
        <begin position="449"/>
        <end position="459"/>
    </location>
</feature>
<evidence type="ECO:0000256" key="1">
    <source>
        <dbReference type="SAM" id="MobiDB-lite"/>
    </source>
</evidence>
<evidence type="ECO:0000313" key="2">
    <source>
        <dbReference type="EMBL" id="KEF56674.1"/>
    </source>
</evidence>
<dbReference type="OrthoDB" id="5431013at2759"/>
<dbReference type="GeneID" id="25281778"/>
<name>A0A072P971_9EURO</name>
<feature type="compositionally biased region" description="Basic residues" evidence="1">
    <location>
        <begin position="383"/>
        <end position="392"/>
    </location>
</feature>
<feature type="compositionally biased region" description="Basic and acidic residues" evidence="1">
    <location>
        <begin position="290"/>
        <end position="299"/>
    </location>
</feature>
<feature type="compositionally biased region" description="Polar residues" evidence="1">
    <location>
        <begin position="360"/>
        <end position="371"/>
    </location>
</feature>
<gene>
    <name evidence="2" type="ORF">A1O9_06863</name>
</gene>